<keyword evidence="3" id="KW-1185">Reference proteome</keyword>
<dbReference type="KEGG" id="vtr:MYVALT_G_00881"/>
<dbReference type="Proteomes" id="UP000693996">
    <property type="component" value="Chromosome"/>
</dbReference>
<name>A0A916NKS8_9BURK</name>
<feature type="transmembrane region" description="Helical" evidence="1">
    <location>
        <begin position="58"/>
        <end position="76"/>
    </location>
</feature>
<proteinExistence type="predicted"/>
<evidence type="ECO:0000313" key="2">
    <source>
        <dbReference type="EMBL" id="CAG7596099.1"/>
    </source>
</evidence>
<organism evidence="2 3">
    <name type="scientific">Candidatus Vallotiella hemipterorum</name>
    <dbReference type="NCBI Taxonomy" id="1177213"/>
    <lineage>
        <taxon>Bacteria</taxon>
        <taxon>Pseudomonadati</taxon>
        <taxon>Pseudomonadota</taxon>
        <taxon>Betaproteobacteria</taxon>
        <taxon>Burkholderiales</taxon>
        <taxon>Burkholderiaceae</taxon>
        <taxon>Candidatus Vallotiella</taxon>
    </lineage>
</organism>
<reference evidence="2" key="1">
    <citation type="submission" date="2021-06" db="EMBL/GenBank/DDBJ databases">
        <authorList>
            <person name="Szabo G."/>
        </authorList>
    </citation>
    <scope>NUCLEOTIDE SEQUENCE</scope>
    <source>
        <strain evidence="2">MYVALT</strain>
    </source>
</reference>
<accession>A0A916NKS8</accession>
<dbReference type="EMBL" id="OU343031">
    <property type="protein sequence ID" value="CAG7596099.1"/>
    <property type="molecule type" value="Genomic_DNA"/>
</dbReference>
<sequence length="117" mass="14075">MYRVVQDRFLKPRKVQFVYLKTLLETFKERYRYHPETTGHSYVLYILEVYKSRLFNSLVYEAYTFLVLLVAAYYTYVFTSSWKILVAPHPTNAQRYRPLEQSVEPQLGSALALYCRR</sequence>
<keyword evidence="1" id="KW-0472">Membrane</keyword>
<keyword evidence="1" id="KW-1133">Transmembrane helix</keyword>
<evidence type="ECO:0000256" key="1">
    <source>
        <dbReference type="SAM" id="Phobius"/>
    </source>
</evidence>
<dbReference type="AlphaFoldDB" id="A0A916NKS8"/>
<gene>
    <name evidence="2" type="ORF">MYVALT_G_00881</name>
</gene>
<protein>
    <submittedName>
        <fullName evidence="2">Uncharacterized protein</fullName>
    </submittedName>
</protein>
<evidence type="ECO:0000313" key="3">
    <source>
        <dbReference type="Proteomes" id="UP000693996"/>
    </source>
</evidence>
<keyword evidence="1" id="KW-0812">Transmembrane</keyword>